<gene>
    <name evidence="2" type="ORF">B0H15DRAFT_806487</name>
</gene>
<dbReference type="AlphaFoldDB" id="A0AAD6TRE0"/>
<dbReference type="Proteomes" id="UP001222325">
    <property type="component" value="Unassembled WGS sequence"/>
</dbReference>
<evidence type="ECO:0000256" key="1">
    <source>
        <dbReference type="SAM" id="MobiDB-lite"/>
    </source>
</evidence>
<feature type="compositionally biased region" description="Basic and acidic residues" evidence="1">
    <location>
        <begin position="210"/>
        <end position="221"/>
    </location>
</feature>
<organism evidence="2 3">
    <name type="scientific">Mycena belliarum</name>
    <dbReference type="NCBI Taxonomy" id="1033014"/>
    <lineage>
        <taxon>Eukaryota</taxon>
        <taxon>Fungi</taxon>
        <taxon>Dikarya</taxon>
        <taxon>Basidiomycota</taxon>
        <taxon>Agaricomycotina</taxon>
        <taxon>Agaricomycetes</taxon>
        <taxon>Agaricomycetidae</taxon>
        <taxon>Agaricales</taxon>
        <taxon>Marasmiineae</taxon>
        <taxon>Mycenaceae</taxon>
        <taxon>Mycena</taxon>
    </lineage>
</organism>
<evidence type="ECO:0000313" key="2">
    <source>
        <dbReference type="EMBL" id="KAJ7075044.1"/>
    </source>
</evidence>
<evidence type="ECO:0000313" key="3">
    <source>
        <dbReference type="Proteomes" id="UP001222325"/>
    </source>
</evidence>
<protein>
    <submittedName>
        <fullName evidence="2">Uncharacterized protein</fullName>
    </submittedName>
</protein>
<keyword evidence="3" id="KW-1185">Reference proteome</keyword>
<feature type="compositionally biased region" description="Basic and acidic residues" evidence="1">
    <location>
        <begin position="176"/>
        <end position="187"/>
    </location>
</feature>
<comment type="caution">
    <text evidence="2">The sequence shown here is derived from an EMBL/GenBank/DDBJ whole genome shotgun (WGS) entry which is preliminary data.</text>
</comment>
<sequence>MPTLDLTTYKFADHDDNAAAALYGTPFLYPAVPSAGGGFSNTDTALYGTAFPGSAVPSADGDFSNAGTGLYGTLIPDPAVPGAGGIFLPADPPFIDSAPGAAIGGFSTADAAVGVFDSRPGAASTPPTSGGAPVLGMSASSNTGGAKRKAGDADGSRHRKKSRKSKSDATGDPDPDAPKVRKVRSDKGSTQGSKDGTENAPDPVARVRKVRSDKGKPRDKMSPPAPQFCCQYHHKNSLYVIWTLQYMYVPPNNNFLIQSGGHLIFPRFYGDHNVCASPWCAAAGAFDGADGGGPAIDI</sequence>
<accession>A0AAD6TRE0</accession>
<feature type="region of interest" description="Disordered" evidence="1">
    <location>
        <begin position="120"/>
        <end position="224"/>
    </location>
</feature>
<proteinExistence type="predicted"/>
<dbReference type="EMBL" id="JARJCN010000105">
    <property type="protein sequence ID" value="KAJ7075044.1"/>
    <property type="molecule type" value="Genomic_DNA"/>
</dbReference>
<name>A0AAD6TRE0_9AGAR</name>
<reference evidence="2" key="1">
    <citation type="submission" date="2023-03" db="EMBL/GenBank/DDBJ databases">
        <title>Massive genome expansion in bonnet fungi (Mycena s.s.) driven by repeated elements and novel gene families across ecological guilds.</title>
        <authorList>
            <consortium name="Lawrence Berkeley National Laboratory"/>
            <person name="Harder C.B."/>
            <person name="Miyauchi S."/>
            <person name="Viragh M."/>
            <person name="Kuo A."/>
            <person name="Thoen E."/>
            <person name="Andreopoulos B."/>
            <person name="Lu D."/>
            <person name="Skrede I."/>
            <person name="Drula E."/>
            <person name="Henrissat B."/>
            <person name="Morin E."/>
            <person name="Kohler A."/>
            <person name="Barry K."/>
            <person name="LaButti K."/>
            <person name="Morin E."/>
            <person name="Salamov A."/>
            <person name="Lipzen A."/>
            <person name="Mereny Z."/>
            <person name="Hegedus B."/>
            <person name="Baldrian P."/>
            <person name="Stursova M."/>
            <person name="Weitz H."/>
            <person name="Taylor A."/>
            <person name="Grigoriev I.V."/>
            <person name="Nagy L.G."/>
            <person name="Martin F."/>
            <person name="Kauserud H."/>
        </authorList>
    </citation>
    <scope>NUCLEOTIDE SEQUENCE</scope>
    <source>
        <strain evidence="2">CBHHK173m</strain>
    </source>
</reference>